<evidence type="ECO:0000313" key="1">
    <source>
        <dbReference type="EMBL" id="GIL39408.1"/>
    </source>
</evidence>
<reference evidence="1" key="1">
    <citation type="submission" date="2021-02" db="EMBL/GenBank/DDBJ databases">
        <title>Genome sequence of Rhodospirillales sp. strain TMPK1 isolated from soil.</title>
        <authorList>
            <person name="Nakai R."/>
            <person name="Kusada H."/>
            <person name="Tamaki H."/>
        </authorList>
    </citation>
    <scope>NUCLEOTIDE SEQUENCE</scope>
    <source>
        <strain evidence="1">TMPK1</strain>
    </source>
</reference>
<dbReference type="Proteomes" id="UP000681075">
    <property type="component" value="Unassembled WGS sequence"/>
</dbReference>
<proteinExistence type="predicted"/>
<protein>
    <submittedName>
        <fullName evidence="1">Uncharacterized protein</fullName>
    </submittedName>
</protein>
<keyword evidence="2" id="KW-1185">Reference proteome</keyword>
<organism evidence="1 2">
    <name type="scientific">Roseiterribacter gracilis</name>
    <dbReference type="NCBI Taxonomy" id="2812848"/>
    <lineage>
        <taxon>Bacteria</taxon>
        <taxon>Pseudomonadati</taxon>
        <taxon>Pseudomonadota</taxon>
        <taxon>Alphaproteobacteria</taxon>
        <taxon>Rhodospirillales</taxon>
        <taxon>Roseiterribacteraceae</taxon>
        <taxon>Roseiterribacter</taxon>
    </lineage>
</organism>
<name>A0A8S8X783_9PROT</name>
<evidence type="ECO:0000313" key="2">
    <source>
        <dbReference type="Proteomes" id="UP000681075"/>
    </source>
</evidence>
<comment type="caution">
    <text evidence="1">The sequence shown here is derived from an EMBL/GenBank/DDBJ whole genome shotgun (WGS) entry which is preliminary data.</text>
</comment>
<dbReference type="EMBL" id="BOPV01000001">
    <property type="protein sequence ID" value="GIL39408.1"/>
    <property type="molecule type" value="Genomic_DNA"/>
</dbReference>
<gene>
    <name evidence="1" type="ORF">TMPK1_16450</name>
</gene>
<dbReference type="AlphaFoldDB" id="A0A8S8X783"/>
<accession>A0A8S8X783</accession>
<sequence length="387" mass="42004">MQGFLGAYPMTREASGTSWQPDTTPHDGVHAQLGNWSAMAHGFVTAIYDQQGGPRGGGKVFSTSMLMGMASRPVGDATWGVRTMVSLDPVMGKRGYPLLFQTGEAANGQPLVDRQHPHDAFMELATTLSQPIGEGRSVFVYAGLPGEPALGPTTYMHRLSGLANPETPLAHHWLDSTHVTFGVVTAGVVLGTWKLEASGFKGREPDEKRWNIESPKLDSWSARVSWNPDPRWSLQVSYGELTSPEQLEAEIDQHRFTASASYTAEIAPEVKLATTLAYGRNQKQPGGSTDAVLLESAAIFADRHTVFARYENVDKDELFPLHSDPLHDRGFRVNKLSVGYQFTTSLGGPFKLDLGGVVSGYAYPGTLDRAYGSSPVSGMVFGRIRFG</sequence>
<dbReference type="SUPFAM" id="SSF56935">
    <property type="entry name" value="Porins"/>
    <property type="match status" value="1"/>
</dbReference>